<gene>
    <name evidence="2" type="ORF">Glove_9g73</name>
</gene>
<dbReference type="Proteomes" id="UP000266861">
    <property type="component" value="Unassembled WGS sequence"/>
</dbReference>
<sequence length="66" mass="7666">MSLEKPTKKSSRHNRYNKKCRLEREQKLTIPDFIFVKKILFVKCCAISLIAVSIINQQKPSSSSRV</sequence>
<reference evidence="2 3" key="1">
    <citation type="submission" date="2018-08" db="EMBL/GenBank/DDBJ databases">
        <title>Genome and evolution of the arbuscular mycorrhizal fungus Diversispora epigaea (formerly Glomus versiforme) and its bacterial endosymbionts.</title>
        <authorList>
            <person name="Sun X."/>
            <person name="Fei Z."/>
            <person name="Harrison M."/>
        </authorList>
    </citation>
    <scope>NUCLEOTIDE SEQUENCE [LARGE SCALE GENOMIC DNA]</scope>
    <source>
        <strain evidence="2 3">IT104</strain>
    </source>
</reference>
<evidence type="ECO:0000256" key="1">
    <source>
        <dbReference type="SAM" id="Phobius"/>
    </source>
</evidence>
<proteinExistence type="predicted"/>
<keyword evidence="1" id="KW-0472">Membrane</keyword>
<name>A0A397JQM7_9GLOM</name>
<evidence type="ECO:0000313" key="3">
    <source>
        <dbReference type="Proteomes" id="UP000266861"/>
    </source>
</evidence>
<organism evidence="2 3">
    <name type="scientific">Diversispora epigaea</name>
    <dbReference type="NCBI Taxonomy" id="1348612"/>
    <lineage>
        <taxon>Eukaryota</taxon>
        <taxon>Fungi</taxon>
        <taxon>Fungi incertae sedis</taxon>
        <taxon>Mucoromycota</taxon>
        <taxon>Glomeromycotina</taxon>
        <taxon>Glomeromycetes</taxon>
        <taxon>Diversisporales</taxon>
        <taxon>Diversisporaceae</taxon>
        <taxon>Diversispora</taxon>
    </lineage>
</organism>
<comment type="caution">
    <text evidence="2">The sequence shown here is derived from an EMBL/GenBank/DDBJ whole genome shotgun (WGS) entry which is preliminary data.</text>
</comment>
<protein>
    <submittedName>
        <fullName evidence="2">Uncharacterized protein</fullName>
    </submittedName>
</protein>
<evidence type="ECO:0000313" key="2">
    <source>
        <dbReference type="EMBL" id="RHZ89957.1"/>
    </source>
</evidence>
<keyword evidence="1" id="KW-1133">Transmembrane helix</keyword>
<feature type="transmembrane region" description="Helical" evidence="1">
    <location>
        <begin position="34"/>
        <end position="55"/>
    </location>
</feature>
<dbReference type="OrthoDB" id="2446179at2759"/>
<accession>A0A397JQM7</accession>
<dbReference type="AlphaFoldDB" id="A0A397JQM7"/>
<keyword evidence="3" id="KW-1185">Reference proteome</keyword>
<dbReference type="EMBL" id="PQFF01000007">
    <property type="protein sequence ID" value="RHZ89957.1"/>
    <property type="molecule type" value="Genomic_DNA"/>
</dbReference>
<keyword evidence="1" id="KW-0812">Transmembrane</keyword>